<dbReference type="Proteomes" id="UP000466523">
    <property type="component" value="Unassembled WGS sequence"/>
</dbReference>
<evidence type="ECO:0000313" key="5">
    <source>
        <dbReference type="Proteomes" id="UP000192713"/>
    </source>
</evidence>
<reference evidence="2 4" key="1">
    <citation type="submission" date="2015-06" db="EMBL/GenBank/DDBJ databases">
        <title>Genome sequence of Mycobacterium kumamotonense strain Roo.</title>
        <authorList>
            <person name="Greninger A.L."/>
            <person name="Cunningham G."/>
            <person name="Miller S."/>
        </authorList>
    </citation>
    <scope>NUCLEOTIDE SEQUENCE [LARGE SCALE GENOMIC DNA]</scope>
    <source>
        <strain evidence="2 4">Roo</strain>
    </source>
</reference>
<gene>
    <name evidence="2" type="ORF">ACT18_12545</name>
    <name evidence="3" type="ORF">BST28_14625</name>
    <name evidence="1" type="ORF">GWR20_19485</name>
</gene>
<proteinExistence type="predicted"/>
<comment type="caution">
    <text evidence="2">The sequence shown here is derived from an EMBL/GenBank/DDBJ whole genome shotgun (WGS) entry which is preliminary data.</text>
</comment>
<dbReference type="STRING" id="354243.BST28_14625"/>
<dbReference type="RefSeq" id="WP_019738434.1">
    <property type="nucleotide sequence ID" value="NZ_JAACYR010000086.1"/>
</dbReference>
<accession>A0A1B8SFL1</accession>
<dbReference type="EMBL" id="LFOE01000016">
    <property type="protein sequence ID" value="OBY31476.1"/>
    <property type="molecule type" value="Genomic_DNA"/>
</dbReference>
<sequence>MEDRNSLRRGVALGVAILTGLSAAALSVVGISEHADRTAQRGVTLVSTADAANNDLILAQAEQNDSLFNQDVALQQSVYSWALEPTTSGGLGLPDDSLLFPGDPADPADSLFNGAFSRFTEADLVGQALLQAQLDDVLGLNQTLGDGGYEAAIAASLYDNLSGAAIDPDSALYADLQFLAPDADIFTAAGGFQDALGTLQGDLMQAAWADLFGIFSLADVTP</sequence>
<dbReference type="Proteomes" id="UP000092668">
    <property type="component" value="Unassembled WGS sequence"/>
</dbReference>
<reference evidence="3 5" key="2">
    <citation type="submission" date="2017-02" db="EMBL/GenBank/DDBJ databases">
        <title>The new phylogeny of genus Mycobacterium.</title>
        <authorList>
            <person name="Tortoli E."/>
            <person name="Trovato A."/>
            <person name="Cirillo D.M."/>
        </authorList>
    </citation>
    <scope>NUCLEOTIDE SEQUENCE [LARGE SCALE GENOMIC DNA]</scope>
    <source>
        <strain evidence="3 5">DSM 45093</strain>
    </source>
</reference>
<dbReference type="EMBL" id="JAACYR010000086">
    <property type="protein sequence ID" value="NDJ91300.1"/>
    <property type="molecule type" value="Genomic_DNA"/>
</dbReference>
<evidence type="ECO:0000313" key="4">
    <source>
        <dbReference type="Proteomes" id="UP000092668"/>
    </source>
</evidence>
<reference evidence="1 6" key="3">
    <citation type="submission" date="2020-01" db="EMBL/GenBank/DDBJ databases">
        <authorList>
            <person name="Sanchez-Estrada R."/>
            <person name="Gonzalez-Y-Merchand J.A."/>
            <person name="Rivera-Gutierrez S."/>
        </authorList>
    </citation>
    <scope>NUCLEOTIDE SEQUENCE [LARGE SCALE GENOMIC DNA]</scope>
    <source>
        <strain evidence="1 6">CST 7247</strain>
    </source>
</reference>
<dbReference type="EMBL" id="MVHU01000021">
    <property type="protein sequence ID" value="ORA78588.1"/>
    <property type="molecule type" value="Genomic_DNA"/>
</dbReference>
<dbReference type="AlphaFoldDB" id="A0A1B8SFL1"/>
<dbReference type="PATRIC" id="fig|354243.3.peg.2594"/>
<dbReference type="Proteomes" id="UP000192713">
    <property type="component" value="Unassembled WGS sequence"/>
</dbReference>
<dbReference type="OrthoDB" id="4762338at2"/>
<keyword evidence="4" id="KW-1185">Reference proteome</keyword>
<organism evidence="2 4">
    <name type="scientific">Mycolicibacter kumamotonensis</name>
    <dbReference type="NCBI Taxonomy" id="354243"/>
    <lineage>
        <taxon>Bacteria</taxon>
        <taxon>Bacillati</taxon>
        <taxon>Actinomycetota</taxon>
        <taxon>Actinomycetes</taxon>
        <taxon>Mycobacteriales</taxon>
        <taxon>Mycobacteriaceae</taxon>
        <taxon>Mycolicibacter</taxon>
    </lineage>
</organism>
<protein>
    <submittedName>
        <fullName evidence="2">Uncharacterized protein</fullName>
    </submittedName>
</protein>
<evidence type="ECO:0000313" key="6">
    <source>
        <dbReference type="Proteomes" id="UP000466523"/>
    </source>
</evidence>
<name>A0A1B8SFL1_9MYCO</name>
<evidence type="ECO:0000313" key="1">
    <source>
        <dbReference type="EMBL" id="NDJ91300.1"/>
    </source>
</evidence>
<evidence type="ECO:0000313" key="3">
    <source>
        <dbReference type="EMBL" id="ORA78588.1"/>
    </source>
</evidence>
<evidence type="ECO:0000313" key="2">
    <source>
        <dbReference type="EMBL" id="OBY31476.1"/>
    </source>
</evidence>